<comment type="caution">
    <text evidence="1">The sequence shown here is derived from an EMBL/GenBank/DDBJ whole genome shotgun (WGS) entry which is preliminary data.</text>
</comment>
<evidence type="ECO:0000313" key="2">
    <source>
        <dbReference type="Proteomes" id="UP000244722"/>
    </source>
</evidence>
<keyword evidence="2" id="KW-1185">Reference proteome</keyword>
<reference evidence="1 2" key="1">
    <citation type="submission" date="2017-04" db="EMBL/GenBank/DDBJ databases">
        <title>Draft genome sequence of Tuber borchii Vittad., a whitish edible truffle.</title>
        <authorList>
            <consortium name="DOE Joint Genome Institute"/>
            <person name="Murat C."/>
            <person name="Kuo A."/>
            <person name="Barry K.W."/>
            <person name="Clum A."/>
            <person name="Dockter R.B."/>
            <person name="Fauchery L."/>
            <person name="Iotti M."/>
            <person name="Kohler A."/>
            <person name="Labutti K."/>
            <person name="Lindquist E.A."/>
            <person name="Lipzen A."/>
            <person name="Ohm R.A."/>
            <person name="Wang M."/>
            <person name="Grigoriev I.V."/>
            <person name="Zambonelli A."/>
            <person name="Martin F.M."/>
        </authorList>
    </citation>
    <scope>NUCLEOTIDE SEQUENCE [LARGE SCALE GENOMIC DNA]</scope>
    <source>
        <strain evidence="1 2">Tbo3840</strain>
    </source>
</reference>
<proteinExistence type="predicted"/>
<dbReference type="AlphaFoldDB" id="A0A2T6ZQK3"/>
<dbReference type="Proteomes" id="UP000244722">
    <property type="component" value="Unassembled WGS sequence"/>
</dbReference>
<sequence length="79" mass="8718">MSSSEDDRPLAAMHGARTNGMWILSCPLANSVLKGTHWVNFHSVLEATASSFLRHDFYLPQTIKNLTMGTSTEQCGFCV</sequence>
<evidence type="ECO:0000313" key="1">
    <source>
        <dbReference type="EMBL" id="PUU77762.1"/>
    </source>
</evidence>
<dbReference type="EMBL" id="NESQ01000142">
    <property type="protein sequence ID" value="PUU77762.1"/>
    <property type="molecule type" value="Genomic_DNA"/>
</dbReference>
<organism evidence="1 2">
    <name type="scientific">Tuber borchii</name>
    <name type="common">White truffle</name>
    <dbReference type="NCBI Taxonomy" id="42251"/>
    <lineage>
        <taxon>Eukaryota</taxon>
        <taxon>Fungi</taxon>
        <taxon>Dikarya</taxon>
        <taxon>Ascomycota</taxon>
        <taxon>Pezizomycotina</taxon>
        <taxon>Pezizomycetes</taxon>
        <taxon>Pezizales</taxon>
        <taxon>Tuberaceae</taxon>
        <taxon>Tuber</taxon>
    </lineage>
</organism>
<protein>
    <submittedName>
        <fullName evidence="1">Uncharacterized protein</fullName>
    </submittedName>
</protein>
<gene>
    <name evidence="1" type="ORF">B9Z19DRAFT_1085598</name>
</gene>
<accession>A0A2T6ZQK3</accession>
<name>A0A2T6ZQK3_TUBBO</name>